<dbReference type="STRING" id="1111738.GCA_000427905_01325"/>
<comment type="caution">
    <text evidence="2">The sequence shown here is derived from an EMBL/GenBank/DDBJ whole genome shotgun (WGS) entry which is preliminary data.</text>
</comment>
<feature type="chain" id="PRO_5038728109" description="Copper chaperone PCu(A)C" evidence="1">
    <location>
        <begin position="23"/>
        <end position="183"/>
    </location>
</feature>
<dbReference type="Gene3D" id="2.60.40.1890">
    <property type="entry name" value="PCu(A)C copper chaperone"/>
    <property type="match status" value="1"/>
</dbReference>
<evidence type="ECO:0008006" key="3">
    <source>
        <dbReference type="Google" id="ProtNLM"/>
    </source>
</evidence>
<proteinExistence type="predicted"/>
<dbReference type="Pfam" id="PF04314">
    <property type="entry name" value="PCuAC"/>
    <property type="match status" value="1"/>
</dbReference>
<dbReference type="AlphaFoldDB" id="A0A2W4J5H7"/>
<sequence length="183" mass="18465">MKLGFATVALAAALAGTAGCGAGQITQTDTQLPAVNGDIAEAGAVRVNNAVLAYPEPGYWAEGSDVPLRMAIANTAPRGDELEQVSSPVSASVKVEGDTVIPSQRALYVGMEAPKPAGEADAAADAGDVGTATVTLEKINKNLFPGMVVEVTLTFREAGPVKLRVPIAAPDGARTEEAAAAGH</sequence>
<evidence type="ECO:0000256" key="1">
    <source>
        <dbReference type="SAM" id="SignalP"/>
    </source>
</evidence>
<evidence type="ECO:0000313" key="2">
    <source>
        <dbReference type="EMBL" id="PZM94432.1"/>
    </source>
</evidence>
<reference evidence="2" key="1">
    <citation type="submission" date="2018-05" db="EMBL/GenBank/DDBJ databases">
        <authorList>
            <person name="Lanie J.A."/>
            <person name="Ng W.-L."/>
            <person name="Kazmierczak K.M."/>
            <person name="Andrzejewski T.M."/>
            <person name="Davidsen T.M."/>
            <person name="Wayne K.J."/>
            <person name="Tettelin H."/>
            <person name="Glass J.I."/>
            <person name="Rusch D."/>
            <person name="Podicherti R."/>
            <person name="Tsui H.-C.T."/>
            <person name="Winkler M.E."/>
        </authorList>
    </citation>
    <scope>NUCLEOTIDE SEQUENCE</scope>
    <source>
        <strain evidence="2">ZC4RG45</strain>
    </source>
</reference>
<name>A0A2W4J5H7_9PSEU</name>
<organism evidence="2">
    <name type="scientific">Thermocrispum agreste</name>
    <dbReference type="NCBI Taxonomy" id="37925"/>
    <lineage>
        <taxon>Bacteria</taxon>
        <taxon>Bacillati</taxon>
        <taxon>Actinomycetota</taxon>
        <taxon>Actinomycetes</taxon>
        <taxon>Pseudonocardiales</taxon>
        <taxon>Pseudonocardiaceae</taxon>
        <taxon>Thermocrispum</taxon>
    </lineage>
</organism>
<accession>A0A2W4J5H7</accession>
<dbReference type="EMBL" id="QGUI01000588">
    <property type="protein sequence ID" value="PZM94432.1"/>
    <property type="molecule type" value="Genomic_DNA"/>
</dbReference>
<dbReference type="InterPro" id="IPR036182">
    <property type="entry name" value="PCuAC_sf"/>
</dbReference>
<gene>
    <name evidence="2" type="ORF">DIU77_14235</name>
</gene>
<feature type="signal peptide" evidence="1">
    <location>
        <begin position="1"/>
        <end position="22"/>
    </location>
</feature>
<dbReference type="InterPro" id="IPR007410">
    <property type="entry name" value="LpqE-like"/>
</dbReference>
<dbReference type="PROSITE" id="PS51257">
    <property type="entry name" value="PROKAR_LIPOPROTEIN"/>
    <property type="match status" value="1"/>
</dbReference>
<keyword evidence="1" id="KW-0732">Signal</keyword>
<protein>
    <recommendedName>
        <fullName evidence="3">Copper chaperone PCu(A)C</fullName>
    </recommendedName>
</protein>